<comment type="caution">
    <text evidence="1">The sequence shown here is derived from an EMBL/GenBank/DDBJ whole genome shotgun (WGS) entry which is preliminary data.</text>
</comment>
<reference evidence="1" key="1">
    <citation type="submission" date="2022-10" db="EMBL/GenBank/DDBJ databases">
        <authorList>
            <person name="Hyden B.L."/>
            <person name="Feng K."/>
            <person name="Yates T."/>
            <person name="Jawdy S."/>
            <person name="Smart L.B."/>
            <person name="Muchero W."/>
        </authorList>
    </citation>
    <scope>NUCLEOTIDE SEQUENCE</scope>
    <source>
        <tissue evidence="1">Shoot tip</tissue>
    </source>
</reference>
<evidence type="ECO:0000313" key="1">
    <source>
        <dbReference type="EMBL" id="KAJ6392232.1"/>
    </source>
</evidence>
<dbReference type="Proteomes" id="UP001141253">
    <property type="component" value="Chromosome 2"/>
</dbReference>
<reference evidence="1" key="2">
    <citation type="journal article" date="2023" name="Int. J. Mol. Sci.">
        <title>De Novo Assembly and Annotation of 11 Diverse Shrub Willow (Salix) Genomes Reveals Novel Gene Organization in Sex-Linked Regions.</title>
        <authorList>
            <person name="Hyden B."/>
            <person name="Feng K."/>
            <person name="Yates T.B."/>
            <person name="Jawdy S."/>
            <person name="Cereghino C."/>
            <person name="Smart L.B."/>
            <person name="Muchero W."/>
        </authorList>
    </citation>
    <scope>NUCLEOTIDE SEQUENCE</scope>
    <source>
        <tissue evidence="1">Shoot tip</tissue>
    </source>
</reference>
<keyword evidence="2" id="KW-1185">Reference proteome</keyword>
<proteinExistence type="predicted"/>
<protein>
    <submittedName>
        <fullName evidence="1">Uncharacterized protein</fullName>
    </submittedName>
</protein>
<sequence>MRLRNIDGSERKNIAYRVVFPFPSCCLPCLFFHNSPLQAPCIPRTGFRVSFIYDNLIEVMFV</sequence>
<gene>
    <name evidence="1" type="ORF">OIU77_026063</name>
</gene>
<organism evidence="1 2">
    <name type="scientific">Salix suchowensis</name>
    <dbReference type="NCBI Taxonomy" id="1278906"/>
    <lineage>
        <taxon>Eukaryota</taxon>
        <taxon>Viridiplantae</taxon>
        <taxon>Streptophyta</taxon>
        <taxon>Embryophyta</taxon>
        <taxon>Tracheophyta</taxon>
        <taxon>Spermatophyta</taxon>
        <taxon>Magnoliopsida</taxon>
        <taxon>eudicotyledons</taxon>
        <taxon>Gunneridae</taxon>
        <taxon>Pentapetalae</taxon>
        <taxon>rosids</taxon>
        <taxon>fabids</taxon>
        <taxon>Malpighiales</taxon>
        <taxon>Salicaceae</taxon>
        <taxon>Saliceae</taxon>
        <taxon>Salix</taxon>
    </lineage>
</organism>
<name>A0ABQ9BYF0_9ROSI</name>
<accession>A0ABQ9BYF0</accession>
<dbReference type="EMBL" id="JAPFFI010000006">
    <property type="protein sequence ID" value="KAJ6392232.1"/>
    <property type="molecule type" value="Genomic_DNA"/>
</dbReference>
<evidence type="ECO:0000313" key="2">
    <source>
        <dbReference type="Proteomes" id="UP001141253"/>
    </source>
</evidence>
<feature type="non-terminal residue" evidence="1">
    <location>
        <position position="62"/>
    </location>
</feature>